<sequence>MKTRIDSLLTDIRASRHKIVELVAGVSAGQGSLRVEPDRWNIQEVIEHLVLAERGGFDLIFTAAERYRTGNPVWSGPSENEGLTIEAIVKKTWKPKEQAPESATPTGKWTLGVWLSHFMNCDDLLHHLRAPLENLPLDEVIYPHFLCGPLNAHQRLEFIRFHIDRHYAQIAEIKKELVK</sequence>
<dbReference type="EMBL" id="JAMXIB010000002">
    <property type="protein sequence ID" value="MCO5723890.1"/>
    <property type="molecule type" value="Genomic_DNA"/>
</dbReference>
<keyword evidence="3" id="KW-1185">Reference proteome</keyword>
<name>A0ABT1AWD9_9FLAO</name>
<feature type="domain" description="DinB-like" evidence="1">
    <location>
        <begin position="13"/>
        <end position="170"/>
    </location>
</feature>
<evidence type="ECO:0000313" key="3">
    <source>
        <dbReference type="Proteomes" id="UP001206312"/>
    </source>
</evidence>
<evidence type="ECO:0000259" key="1">
    <source>
        <dbReference type="Pfam" id="PF12867"/>
    </source>
</evidence>
<reference evidence="2 3" key="1">
    <citation type="submission" date="2022-06" db="EMBL/GenBank/DDBJ databases">
        <authorList>
            <person name="Xuan X."/>
        </authorList>
    </citation>
    <scope>NUCLEOTIDE SEQUENCE [LARGE SCALE GENOMIC DNA]</scope>
    <source>
        <strain evidence="2 3">2V75</strain>
    </source>
</reference>
<evidence type="ECO:0000313" key="2">
    <source>
        <dbReference type="EMBL" id="MCO5723890.1"/>
    </source>
</evidence>
<dbReference type="Proteomes" id="UP001206312">
    <property type="component" value="Unassembled WGS sequence"/>
</dbReference>
<dbReference type="Pfam" id="PF12867">
    <property type="entry name" value="DinB_2"/>
    <property type="match status" value="1"/>
</dbReference>
<accession>A0ABT1AWD9</accession>
<dbReference type="InterPro" id="IPR024775">
    <property type="entry name" value="DinB-like"/>
</dbReference>
<dbReference type="InterPro" id="IPR034660">
    <property type="entry name" value="DinB/YfiT-like"/>
</dbReference>
<dbReference type="SUPFAM" id="SSF109854">
    <property type="entry name" value="DinB/YfiT-like putative metalloenzymes"/>
    <property type="match status" value="1"/>
</dbReference>
<dbReference type="RefSeq" id="WP_252740264.1">
    <property type="nucleotide sequence ID" value="NZ_JAMXIB010000002.1"/>
</dbReference>
<gene>
    <name evidence="2" type="ORF">NG653_03415</name>
</gene>
<organism evidence="2 3">
    <name type="scientific">Robiginitalea marina</name>
    <dbReference type="NCBI Taxonomy" id="2954105"/>
    <lineage>
        <taxon>Bacteria</taxon>
        <taxon>Pseudomonadati</taxon>
        <taxon>Bacteroidota</taxon>
        <taxon>Flavobacteriia</taxon>
        <taxon>Flavobacteriales</taxon>
        <taxon>Flavobacteriaceae</taxon>
        <taxon>Robiginitalea</taxon>
    </lineage>
</organism>
<protein>
    <submittedName>
        <fullName evidence="2">DinB family protein</fullName>
    </submittedName>
</protein>
<proteinExistence type="predicted"/>
<dbReference type="Gene3D" id="1.20.120.450">
    <property type="entry name" value="dinb family like domain"/>
    <property type="match status" value="1"/>
</dbReference>
<comment type="caution">
    <text evidence="2">The sequence shown here is derived from an EMBL/GenBank/DDBJ whole genome shotgun (WGS) entry which is preliminary data.</text>
</comment>